<accession>E3BPG7</accession>
<evidence type="ECO:0000313" key="2">
    <source>
        <dbReference type="Proteomes" id="UP000002943"/>
    </source>
</evidence>
<evidence type="ECO:0000313" key="1">
    <source>
        <dbReference type="EMBL" id="EFP95056.1"/>
    </source>
</evidence>
<dbReference type="AlphaFoldDB" id="E3BPG7"/>
<protein>
    <recommendedName>
        <fullName evidence="3">Tox-PL domain-containing protein</fullName>
    </recommendedName>
</protein>
<organism evidence="1 2">
    <name type="scientific">Vibrio caribbeanicus ATCC BAA-2122</name>
    <dbReference type="NCBI Taxonomy" id="796620"/>
    <lineage>
        <taxon>Bacteria</taxon>
        <taxon>Pseudomonadati</taxon>
        <taxon>Pseudomonadota</taxon>
        <taxon>Gammaproteobacteria</taxon>
        <taxon>Vibrionales</taxon>
        <taxon>Vibrionaceae</taxon>
        <taxon>Vibrio</taxon>
    </lineage>
</organism>
<evidence type="ECO:0008006" key="3">
    <source>
        <dbReference type="Google" id="ProtNLM"/>
    </source>
</evidence>
<sequence>MIERVDSFTSLSDLDISSLPTQCENITEHPEYKSGTADWPHLSADFAQHADKGLHSALDFISQQSNPNQVTGMFSNALSFIKDHQMALNRNCTYCSKAVDQNLASLAKGTFDNYFVATETAQGSISTDVKNVHSEILDSQTPLSEKLGDLVSEGDRAIIVVPVKDKGYSHAMNFIHHSNGSAVIDGQFHKVYNFNNPADREKFDSKYGVGSQAEHKPPVVTVWRTGESPIVKDEPFEIIEQEDKSDDGWLLV</sequence>
<dbReference type="RefSeq" id="WP_009603070.1">
    <property type="nucleotide sequence ID" value="NZ_AEIU01000108.1"/>
</dbReference>
<dbReference type="OrthoDB" id="6427982at2"/>
<dbReference type="Proteomes" id="UP000002943">
    <property type="component" value="Unassembled WGS sequence"/>
</dbReference>
<keyword evidence="2" id="KW-1185">Reference proteome</keyword>
<reference evidence="1 2" key="1">
    <citation type="journal article" date="2012" name="Int. J. Syst. Evol. Microbiol.">
        <title>Vibrio caribbeanicus sp. nov., isolated from the marine sponge Scleritoderma cyanea.</title>
        <authorList>
            <person name="Hoffmann M."/>
            <person name="Monday S.R."/>
            <person name="Allard M.W."/>
            <person name="Strain E.A."/>
            <person name="Whittaker P."/>
            <person name="Naum M."/>
            <person name="McCarthy P.J."/>
            <person name="Lopez J.V."/>
            <person name="Fischer M."/>
            <person name="Brown E.W."/>
        </authorList>
    </citation>
    <scope>NUCLEOTIDE SEQUENCE [LARGE SCALE GENOMIC DNA]</scope>
    <source>
        <strain evidence="1 2">ATCC BAA-2122</strain>
    </source>
</reference>
<dbReference type="EMBL" id="AEIU01000108">
    <property type="protein sequence ID" value="EFP95056.1"/>
    <property type="molecule type" value="Genomic_DNA"/>
</dbReference>
<proteinExistence type="predicted"/>
<name>E3BPG7_9VIBR</name>
<gene>
    <name evidence="1" type="ORF">VIBC2010_04067</name>
</gene>
<comment type="caution">
    <text evidence="1">The sequence shown here is derived from an EMBL/GenBank/DDBJ whole genome shotgun (WGS) entry which is preliminary data.</text>
</comment>